<evidence type="ECO:0000313" key="3">
    <source>
        <dbReference type="EMBL" id="TCD61993.1"/>
    </source>
</evidence>
<proteinExistence type="predicted"/>
<dbReference type="Proteomes" id="UP000292702">
    <property type="component" value="Unassembled WGS sequence"/>
</dbReference>
<dbReference type="EMBL" id="RWJN01000412">
    <property type="protein sequence ID" value="TCD61993.1"/>
    <property type="molecule type" value="Genomic_DNA"/>
</dbReference>
<dbReference type="Gene3D" id="3.10.129.10">
    <property type="entry name" value="Hotdog Thioesterase"/>
    <property type="match status" value="1"/>
</dbReference>
<reference evidence="3 4" key="1">
    <citation type="submission" date="2018-11" db="EMBL/GenBank/DDBJ databases">
        <title>Genome assembly of Steccherinum ochraceum LE-BIN_3174, the white-rot fungus of the Steccherinaceae family (The Residual Polyporoid clade, Polyporales, Basidiomycota).</title>
        <authorList>
            <person name="Fedorova T.V."/>
            <person name="Glazunova O.A."/>
            <person name="Landesman E.O."/>
            <person name="Moiseenko K.V."/>
            <person name="Psurtseva N.V."/>
            <person name="Savinova O.S."/>
            <person name="Shakhova N.V."/>
            <person name="Tyazhelova T.V."/>
            <person name="Vasina D.V."/>
        </authorList>
    </citation>
    <scope>NUCLEOTIDE SEQUENCE [LARGE SCALE GENOMIC DNA]</scope>
    <source>
        <strain evidence="3 4">LE-BIN_3174</strain>
    </source>
</reference>
<feature type="domain" description="Thioesterase" evidence="2">
    <location>
        <begin position="171"/>
        <end position="245"/>
    </location>
</feature>
<name>A0A4R0R6P3_9APHY</name>
<gene>
    <name evidence="3" type="ORF">EIP91_007633</name>
</gene>
<dbReference type="InterPro" id="IPR029069">
    <property type="entry name" value="HotDog_dom_sf"/>
</dbReference>
<evidence type="ECO:0000256" key="1">
    <source>
        <dbReference type="SAM" id="MobiDB-lite"/>
    </source>
</evidence>
<sequence>MLSSIARRAARVSRTTRRLQSTTSTTATSSNSGGFGRYLRIASLVSTIGLSAYTAGSLYPPPIATLISPRPGQPPPDPSDPGTIAYVEALEDTLHNLPLLKNHRSRPDAHDWYEARPYAKLPEERRVNSLTAGTLRGAGKLAVPPIVRARRDESESILFFHVGRSLCGHEGIIHGGLLATILDESLGRIALLNLPEKIGVTANLNLNYRAPTRADQFLVVKTRVLEQKGRKVVVAGTVEDLQGTVLVDATAVFIQPKYAKLLNTKQIREYMGEPPDSNEPIVEGTVAPVPMPPDAIKDAKVAA</sequence>
<dbReference type="CDD" id="cd03443">
    <property type="entry name" value="PaaI_thioesterase"/>
    <property type="match status" value="1"/>
</dbReference>
<evidence type="ECO:0000313" key="4">
    <source>
        <dbReference type="Proteomes" id="UP000292702"/>
    </source>
</evidence>
<comment type="caution">
    <text evidence="3">The sequence shown here is derived from an EMBL/GenBank/DDBJ whole genome shotgun (WGS) entry which is preliminary data.</text>
</comment>
<dbReference type="OrthoDB" id="506431at2759"/>
<dbReference type="Pfam" id="PF03061">
    <property type="entry name" value="4HBT"/>
    <property type="match status" value="1"/>
</dbReference>
<keyword evidence="4" id="KW-1185">Reference proteome</keyword>
<accession>A0A4R0R6P3</accession>
<dbReference type="SUPFAM" id="SSF54637">
    <property type="entry name" value="Thioesterase/thiol ester dehydrase-isomerase"/>
    <property type="match status" value="1"/>
</dbReference>
<protein>
    <recommendedName>
        <fullName evidence="2">Thioesterase domain-containing protein</fullName>
    </recommendedName>
</protein>
<dbReference type="PANTHER" id="PTHR47260">
    <property type="entry name" value="UPF0644 PROTEIN PB2B4.06"/>
    <property type="match status" value="1"/>
</dbReference>
<organism evidence="3 4">
    <name type="scientific">Steccherinum ochraceum</name>
    <dbReference type="NCBI Taxonomy" id="92696"/>
    <lineage>
        <taxon>Eukaryota</taxon>
        <taxon>Fungi</taxon>
        <taxon>Dikarya</taxon>
        <taxon>Basidiomycota</taxon>
        <taxon>Agaricomycotina</taxon>
        <taxon>Agaricomycetes</taxon>
        <taxon>Polyporales</taxon>
        <taxon>Steccherinaceae</taxon>
        <taxon>Steccherinum</taxon>
    </lineage>
</organism>
<feature type="region of interest" description="Disordered" evidence="1">
    <location>
        <begin position="1"/>
        <end position="32"/>
    </location>
</feature>
<feature type="compositionally biased region" description="Low complexity" evidence="1">
    <location>
        <begin position="18"/>
        <end position="32"/>
    </location>
</feature>
<feature type="compositionally biased region" description="Basic residues" evidence="1">
    <location>
        <begin position="8"/>
        <end position="17"/>
    </location>
</feature>
<dbReference type="PANTHER" id="PTHR47260:SF1">
    <property type="entry name" value="UPF0644 PROTEIN PB2B4.06"/>
    <property type="match status" value="1"/>
</dbReference>
<dbReference type="STRING" id="92696.A0A4R0R6P3"/>
<dbReference type="InterPro" id="IPR006683">
    <property type="entry name" value="Thioestr_dom"/>
</dbReference>
<evidence type="ECO:0000259" key="2">
    <source>
        <dbReference type="Pfam" id="PF03061"/>
    </source>
</evidence>
<dbReference type="InterPro" id="IPR052061">
    <property type="entry name" value="PTE-AB_protein"/>
</dbReference>
<dbReference type="AlphaFoldDB" id="A0A4R0R6P3"/>